<reference evidence="1" key="1">
    <citation type="journal article" date="2015" name="Nature">
        <title>Complex archaea that bridge the gap between prokaryotes and eukaryotes.</title>
        <authorList>
            <person name="Spang A."/>
            <person name="Saw J.H."/>
            <person name="Jorgensen S.L."/>
            <person name="Zaremba-Niedzwiedzka K."/>
            <person name="Martijn J."/>
            <person name="Lind A.E."/>
            <person name="van Eijk R."/>
            <person name="Schleper C."/>
            <person name="Guy L."/>
            <person name="Ettema T.J."/>
        </authorList>
    </citation>
    <scope>NUCLEOTIDE SEQUENCE</scope>
</reference>
<accession>A0A0F9TFW1</accession>
<gene>
    <name evidence="1" type="ORF">LCGC14_0734800</name>
</gene>
<organism evidence="1">
    <name type="scientific">marine sediment metagenome</name>
    <dbReference type="NCBI Taxonomy" id="412755"/>
    <lineage>
        <taxon>unclassified sequences</taxon>
        <taxon>metagenomes</taxon>
        <taxon>ecological metagenomes</taxon>
    </lineage>
</organism>
<sequence>MRSDRLLELAAHLKSDRRGHKFFDFTLFSAGQRDPKRHECGTAGCAFGELPVVWPEAWEFGQARGAFNSNLYSVRLKSHQRIFADSISARKGACEWFDLSENEIHALFYANRELLVDSPIKSLDATATAEEVADRFIAFVKWREEQADEGGA</sequence>
<comment type="caution">
    <text evidence="1">The sequence shown here is derived from an EMBL/GenBank/DDBJ whole genome shotgun (WGS) entry which is preliminary data.</text>
</comment>
<name>A0A0F9TFW1_9ZZZZ</name>
<dbReference type="EMBL" id="LAZR01001712">
    <property type="protein sequence ID" value="KKN40323.1"/>
    <property type="molecule type" value="Genomic_DNA"/>
</dbReference>
<evidence type="ECO:0000313" key="1">
    <source>
        <dbReference type="EMBL" id="KKN40323.1"/>
    </source>
</evidence>
<protein>
    <submittedName>
        <fullName evidence="1">Uncharacterized protein</fullName>
    </submittedName>
</protein>
<dbReference type="AlphaFoldDB" id="A0A0F9TFW1"/>
<proteinExistence type="predicted"/>